<dbReference type="NCBIfam" id="TIGR03591">
    <property type="entry name" value="polynuc_phos"/>
    <property type="match status" value="1"/>
</dbReference>
<comment type="function">
    <text evidence="5">Involved in mRNA degradation. Catalyzes the phosphorolysis of single-stranded polyribonucleotides processively in the 3'- to 5'-direction.</text>
</comment>
<dbReference type="InterPro" id="IPR036345">
    <property type="entry name" value="ExoRNase_PH_dom2_sf"/>
</dbReference>
<dbReference type="SUPFAM" id="SSF54791">
    <property type="entry name" value="Eukaryotic type KH-domain (KH-domain type I)"/>
    <property type="match status" value="1"/>
</dbReference>
<dbReference type="InterPro" id="IPR036456">
    <property type="entry name" value="PNPase_PH_RNA-bd_sf"/>
</dbReference>
<comment type="subcellular location">
    <subcellularLocation>
        <location evidence="5">Cytoplasm</location>
    </subcellularLocation>
</comment>
<dbReference type="InterPro" id="IPR012162">
    <property type="entry name" value="PNPase"/>
</dbReference>
<dbReference type="InterPro" id="IPR012340">
    <property type="entry name" value="NA-bd_OB-fold"/>
</dbReference>
<dbReference type="InterPro" id="IPR003029">
    <property type="entry name" value="S1_domain"/>
</dbReference>
<dbReference type="CDD" id="cd02393">
    <property type="entry name" value="KH-I_PNPase"/>
    <property type="match status" value="1"/>
</dbReference>
<dbReference type="SMART" id="SM00316">
    <property type="entry name" value="S1"/>
    <property type="match status" value="1"/>
</dbReference>
<sequence length="740" mass="79983">MQKREFSTEIGGKSLTAIFSDLTDQANGSVILKYGETAVLATAVMSSHARDGMDFFPLVVDYEEKFYAAGAILGSRFVRREGRPSDEAILSGRVIDRTIRPFFNHAMRNEVQVVITVLSIDKDDPDILAVNAASLALAVSDIPWDGPVSAVRIGKHSGQDNFSVNPEYDFRHDNDLLLDFIVSGKDGNIVMIEGSAMQAEEETVAQALRAAQVELEEMQAFQQRIVSEIGKEKARVEMKRASDEARALFTERMMPRMSAAVFTGETGGRGINALKDEWREMLKSELPDEPIGPALELFEEGVDAALHTGAVEEGRRPDGRGFDDVRQIFVQAGGISKILHGSGIFYRGGTHIFSALTLGGPGDAQLIDGMEQKQEKRFMHHYNFPPFSSGETGRIGGLNRRMIGHGALAERALKAVIPPKDIFPYTIRLVSESMASNGSTSMGSVCGSTLALMDGGVPIEAPVAGIAIGLMMSEDGGNGYKVLTDIQGPEDHHGDMDFKAAGTKKGVTAIQMDIKVGGIPLSILEEALAKARDARLKILDIMTAEISVPRSDIAPSAPKILTVAIMPDQIGSVIGPGGKVINKIRDETGVESIDIEENGMVFIAGKNGTAEHAARIIKDMTREYRAGERFTGTVVNILEFGAIVKLNEHKDGMVHISELAPFRVSKVEDVVAIGEQLPVVIKEVEGDRIKLSLKDIDPEYATRKGAKPASQDASRPPYGRHDGAGGGFRGPRRNGPLRGR</sequence>
<dbReference type="SMART" id="SM00322">
    <property type="entry name" value="KH"/>
    <property type="match status" value="1"/>
</dbReference>
<organism evidence="8 9">
    <name type="scientific">Candidatus Lloydbacteria bacterium CG22_combo_CG10-13_8_21_14_all_47_15</name>
    <dbReference type="NCBI Taxonomy" id="1974635"/>
    <lineage>
        <taxon>Bacteria</taxon>
        <taxon>Candidatus Lloydiibacteriota</taxon>
    </lineage>
</organism>
<dbReference type="InterPro" id="IPR020568">
    <property type="entry name" value="Ribosomal_Su5_D2-typ_SF"/>
</dbReference>
<dbReference type="Pfam" id="PF01138">
    <property type="entry name" value="RNase_PH"/>
    <property type="match status" value="2"/>
</dbReference>
<reference evidence="8 9" key="1">
    <citation type="submission" date="2017-09" db="EMBL/GenBank/DDBJ databases">
        <title>Depth-based differentiation of microbial function through sediment-hosted aquifers and enrichment of novel symbionts in the deep terrestrial subsurface.</title>
        <authorList>
            <person name="Probst A.J."/>
            <person name="Ladd B."/>
            <person name="Jarett J.K."/>
            <person name="Geller-Mcgrath D.E."/>
            <person name="Sieber C.M."/>
            <person name="Emerson J.B."/>
            <person name="Anantharaman K."/>
            <person name="Thomas B.C."/>
            <person name="Malmstrom R."/>
            <person name="Stieglmeier M."/>
            <person name="Klingl A."/>
            <person name="Woyke T."/>
            <person name="Ryan C.M."/>
            <person name="Banfield J.F."/>
        </authorList>
    </citation>
    <scope>NUCLEOTIDE SEQUENCE [LARGE SCALE GENOMIC DNA]</scope>
    <source>
        <strain evidence="8">CG22_combo_CG10-13_8_21_14_all_47_15</strain>
    </source>
</reference>
<keyword evidence="5" id="KW-0479">Metal-binding</keyword>
<dbReference type="GO" id="GO:0003723">
    <property type="term" value="F:RNA binding"/>
    <property type="evidence" value="ECO:0007669"/>
    <property type="project" value="UniProtKB-UniRule"/>
</dbReference>
<keyword evidence="3 5" id="KW-0548">Nucleotidyltransferase</keyword>
<dbReference type="Gene3D" id="3.30.1370.10">
    <property type="entry name" value="K Homology domain, type 1"/>
    <property type="match status" value="1"/>
</dbReference>
<dbReference type="EMBL" id="PCTL01000014">
    <property type="protein sequence ID" value="PIP73619.1"/>
    <property type="molecule type" value="Genomic_DNA"/>
</dbReference>
<evidence type="ECO:0000313" key="8">
    <source>
        <dbReference type="EMBL" id="PIP73619.1"/>
    </source>
</evidence>
<dbReference type="InterPro" id="IPR004088">
    <property type="entry name" value="KH_dom_type_1"/>
</dbReference>
<dbReference type="SUPFAM" id="SSF46915">
    <property type="entry name" value="Polynucleotide phosphorylase/guanosine pentaphosphate synthase (PNPase/GPSI), domain 3"/>
    <property type="match status" value="1"/>
</dbReference>
<proteinExistence type="inferred from homology"/>
<dbReference type="EC" id="2.7.7.8" evidence="5"/>
<dbReference type="Gene3D" id="2.40.50.140">
    <property type="entry name" value="Nucleic acid-binding proteins"/>
    <property type="match status" value="1"/>
</dbReference>
<dbReference type="PANTHER" id="PTHR11252">
    <property type="entry name" value="POLYRIBONUCLEOTIDE NUCLEOTIDYLTRANSFERASE"/>
    <property type="match status" value="1"/>
</dbReference>
<accession>A0A2H0CV73</accession>
<dbReference type="Proteomes" id="UP000230638">
    <property type="component" value="Unassembled WGS sequence"/>
</dbReference>
<evidence type="ECO:0000256" key="5">
    <source>
        <dbReference type="HAMAP-Rule" id="MF_01595"/>
    </source>
</evidence>
<dbReference type="GO" id="GO:0005829">
    <property type="term" value="C:cytosol"/>
    <property type="evidence" value="ECO:0007669"/>
    <property type="project" value="TreeGrafter"/>
</dbReference>
<dbReference type="GO" id="GO:0004654">
    <property type="term" value="F:polyribonucleotide nucleotidyltransferase activity"/>
    <property type="evidence" value="ECO:0007669"/>
    <property type="project" value="UniProtKB-UniRule"/>
</dbReference>
<gene>
    <name evidence="5" type="primary">pnp</name>
    <name evidence="8" type="ORF">COW88_01235</name>
</gene>
<protein>
    <recommendedName>
        <fullName evidence="5">Polyribonucleotide nucleotidyltransferase</fullName>
        <ecNumber evidence="5">2.7.7.8</ecNumber>
    </recommendedName>
    <alternativeName>
        <fullName evidence="5">Polynucleotide phosphorylase</fullName>
        <shortName evidence="5">PNPase</shortName>
    </alternativeName>
</protein>
<dbReference type="GO" id="GO:0006402">
    <property type="term" value="P:mRNA catabolic process"/>
    <property type="evidence" value="ECO:0007669"/>
    <property type="project" value="UniProtKB-UniRule"/>
</dbReference>
<dbReference type="Gene3D" id="3.30.230.70">
    <property type="entry name" value="GHMP Kinase, N-terminal domain"/>
    <property type="match status" value="2"/>
</dbReference>
<feature type="domain" description="S1 motif" evidence="7">
    <location>
        <begin position="627"/>
        <end position="694"/>
    </location>
</feature>
<dbReference type="PIRSF" id="PIRSF005499">
    <property type="entry name" value="PNPase"/>
    <property type="match status" value="1"/>
</dbReference>
<dbReference type="InterPro" id="IPR001247">
    <property type="entry name" value="ExoRNase_PH_dom1"/>
</dbReference>
<keyword evidence="5" id="KW-0963">Cytoplasm</keyword>
<feature type="binding site" evidence="5">
    <location>
        <position position="491"/>
    </location>
    <ligand>
        <name>Mg(2+)</name>
        <dbReference type="ChEBI" id="CHEBI:18420"/>
    </ligand>
</feature>
<dbReference type="GO" id="GO:0006396">
    <property type="term" value="P:RNA processing"/>
    <property type="evidence" value="ECO:0007669"/>
    <property type="project" value="InterPro"/>
</dbReference>
<dbReference type="PROSITE" id="PS50126">
    <property type="entry name" value="S1"/>
    <property type="match status" value="1"/>
</dbReference>
<evidence type="ECO:0000256" key="6">
    <source>
        <dbReference type="SAM" id="MobiDB-lite"/>
    </source>
</evidence>
<dbReference type="CDD" id="cd11364">
    <property type="entry name" value="RNase_PH_PNPase_2"/>
    <property type="match status" value="1"/>
</dbReference>
<feature type="region of interest" description="Disordered" evidence="6">
    <location>
        <begin position="700"/>
        <end position="740"/>
    </location>
</feature>
<evidence type="ECO:0000259" key="7">
    <source>
        <dbReference type="PROSITE" id="PS50126"/>
    </source>
</evidence>
<dbReference type="FunFam" id="3.30.230.70:FF:000001">
    <property type="entry name" value="Polyribonucleotide nucleotidyltransferase"/>
    <property type="match status" value="1"/>
</dbReference>
<dbReference type="PROSITE" id="PS50084">
    <property type="entry name" value="KH_TYPE_1"/>
    <property type="match status" value="1"/>
</dbReference>
<feature type="binding site" evidence="5">
    <location>
        <position position="497"/>
    </location>
    <ligand>
        <name>Mg(2+)</name>
        <dbReference type="ChEBI" id="CHEBI:18420"/>
    </ligand>
</feature>
<dbReference type="SUPFAM" id="SSF54211">
    <property type="entry name" value="Ribosomal protein S5 domain 2-like"/>
    <property type="match status" value="2"/>
</dbReference>
<keyword evidence="5" id="KW-0460">Magnesium</keyword>
<dbReference type="NCBIfam" id="NF008805">
    <property type="entry name" value="PRK11824.1"/>
    <property type="match status" value="1"/>
</dbReference>
<dbReference type="SUPFAM" id="SSF55666">
    <property type="entry name" value="Ribonuclease PH domain 2-like"/>
    <property type="match status" value="2"/>
</dbReference>
<dbReference type="InterPro" id="IPR015847">
    <property type="entry name" value="ExoRNase_PH_dom2"/>
</dbReference>
<comment type="catalytic activity">
    <reaction evidence="5">
        <text>RNA(n+1) + phosphate = RNA(n) + a ribonucleoside 5'-diphosphate</text>
        <dbReference type="Rhea" id="RHEA:22096"/>
        <dbReference type="Rhea" id="RHEA-COMP:14527"/>
        <dbReference type="Rhea" id="RHEA-COMP:17342"/>
        <dbReference type="ChEBI" id="CHEBI:43474"/>
        <dbReference type="ChEBI" id="CHEBI:57930"/>
        <dbReference type="ChEBI" id="CHEBI:140395"/>
        <dbReference type="EC" id="2.7.7.8"/>
    </reaction>
</comment>
<dbReference type="GO" id="GO:0000175">
    <property type="term" value="F:3'-5'-RNA exonuclease activity"/>
    <property type="evidence" value="ECO:0007669"/>
    <property type="project" value="TreeGrafter"/>
</dbReference>
<name>A0A2H0CV73_9BACT</name>
<dbReference type="PANTHER" id="PTHR11252:SF0">
    <property type="entry name" value="POLYRIBONUCLEOTIDE NUCLEOTIDYLTRANSFERASE 1, MITOCHONDRIAL"/>
    <property type="match status" value="1"/>
</dbReference>
<evidence type="ECO:0000256" key="2">
    <source>
        <dbReference type="ARBA" id="ARBA00022679"/>
    </source>
</evidence>
<comment type="similarity">
    <text evidence="1 5">Belongs to the polyribonucleotide nucleotidyltransferase family.</text>
</comment>
<dbReference type="InterPro" id="IPR036612">
    <property type="entry name" value="KH_dom_type_1_sf"/>
</dbReference>
<dbReference type="Pfam" id="PF00013">
    <property type="entry name" value="KH_1"/>
    <property type="match status" value="1"/>
</dbReference>
<evidence type="ECO:0000313" key="9">
    <source>
        <dbReference type="Proteomes" id="UP000230638"/>
    </source>
</evidence>
<dbReference type="InterPro" id="IPR027408">
    <property type="entry name" value="PNPase/RNase_PH_dom_sf"/>
</dbReference>
<dbReference type="GO" id="GO:0000287">
    <property type="term" value="F:magnesium ion binding"/>
    <property type="evidence" value="ECO:0007669"/>
    <property type="project" value="UniProtKB-UniRule"/>
</dbReference>
<dbReference type="AlphaFoldDB" id="A0A2H0CV73"/>
<keyword evidence="2 5" id="KW-0808">Transferase</keyword>
<evidence type="ECO:0000256" key="4">
    <source>
        <dbReference type="ARBA" id="ARBA00022884"/>
    </source>
</evidence>
<keyword evidence="4 5" id="KW-0694">RNA-binding</keyword>
<dbReference type="InterPro" id="IPR004087">
    <property type="entry name" value="KH_dom"/>
</dbReference>
<dbReference type="Pfam" id="PF00575">
    <property type="entry name" value="S1"/>
    <property type="match status" value="1"/>
</dbReference>
<dbReference type="FunFam" id="3.30.1370.10:FF:000001">
    <property type="entry name" value="Polyribonucleotide nucleotidyltransferase"/>
    <property type="match status" value="1"/>
</dbReference>
<evidence type="ECO:0000256" key="3">
    <source>
        <dbReference type="ARBA" id="ARBA00022695"/>
    </source>
</evidence>
<comment type="caution">
    <text evidence="8">The sequence shown here is derived from an EMBL/GenBank/DDBJ whole genome shotgun (WGS) entry which is preliminary data.</text>
</comment>
<evidence type="ECO:0000256" key="1">
    <source>
        <dbReference type="ARBA" id="ARBA00007404"/>
    </source>
</evidence>
<dbReference type="Pfam" id="PF03725">
    <property type="entry name" value="RNase_PH_C"/>
    <property type="match status" value="1"/>
</dbReference>
<comment type="cofactor">
    <cofactor evidence="5">
        <name>Mg(2+)</name>
        <dbReference type="ChEBI" id="CHEBI:18420"/>
    </cofactor>
</comment>
<dbReference type="HAMAP" id="MF_01595">
    <property type="entry name" value="PNPase"/>
    <property type="match status" value="1"/>
</dbReference>
<dbReference type="SUPFAM" id="SSF50249">
    <property type="entry name" value="Nucleic acid-binding proteins"/>
    <property type="match status" value="1"/>
</dbReference>